<evidence type="ECO:0000256" key="14">
    <source>
        <dbReference type="HAMAP-Rule" id="MF_01694"/>
    </source>
</evidence>
<feature type="binding site" evidence="14 15">
    <location>
        <position position="69"/>
    </location>
    <ligand>
        <name>[4Fe-4S] cluster</name>
        <dbReference type="ChEBI" id="CHEBI:49883"/>
        <note>4Fe-4S-S-AdoMet</note>
    </ligand>
</feature>
<dbReference type="SFLD" id="SFLDG01278">
    <property type="entry name" value="biotin_synthase_like"/>
    <property type="match status" value="1"/>
</dbReference>
<keyword evidence="8 14" id="KW-0001">2Fe-2S</keyword>
<evidence type="ECO:0000256" key="9">
    <source>
        <dbReference type="ARBA" id="ARBA00022723"/>
    </source>
</evidence>
<dbReference type="SMART" id="SM00729">
    <property type="entry name" value="Elp3"/>
    <property type="match status" value="1"/>
</dbReference>
<evidence type="ECO:0000313" key="18">
    <source>
        <dbReference type="Proteomes" id="UP000259030"/>
    </source>
</evidence>
<evidence type="ECO:0000256" key="2">
    <source>
        <dbReference type="ARBA" id="ARBA00010765"/>
    </source>
</evidence>
<evidence type="ECO:0000256" key="5">
    <source>
        <dbReference type="ARBA" id="ARBA00022485"/>
    </source>
</evidence>
<dbReference type="PANTHER" id="PTHR22976">
    <property type="entry name" value="BIOTIN SYNTHASE"/>
    <property type="match status" value="1"/>
</dbReference>
<keyword evidence="7 14" id="KW-0949">S-adenosyl-L-methionine</keyword>
<dbReference type="GO" id="GO:0051539">
    <property type="term" value="F:4 iron, 4 sulfur cluster binding"/>
    <property type="evidence" value="ECO:0007669"/>
    <property type="project" value="UniProtKB-KW"/>
</dbReference>
<dbReference type="PIRSF" id="PIRSF001619">
    <property type="entry name" value="Biotin_synth"/>
    <property type="match status" value="1"/>
</dbReference>
<dbReference type="InterPro" id="IPR006638">
    <property type="entry name" value="Elp3/MiaA/NifB-like_rSAM"/>
</dbReference>
<evidence type="ECO:0000256" key="1">
    <source>
        <dbReference type="ARBA" id="ARBA00004942"/>
    </source>
</evidence>
<dbReference type="Pfam" id="PF06968">
    <property type="entry name" value="BATS"/>
    <property type="match status" value="1"/>
</dbReference>
<evidence type="ECO:0000256" key="8">
    <source>
        <dbReference type="ARBA" id="ARBA00022714"/>
    </source>
</evidence>
<evidence type="ECO:0000256" key="4">
    <source>
        <dbReference type="ARBA" id="ARBA00012236"/>
    </source>
</evidence>
<dbReference type="HAMAP" id="MF_01694">
    <property type="entry name" value="BioB"/>
    <property type="match status" value="1"/>
</dbReference>
<keyword evidence="10 14" id="KW-0093">Biotin biosynthesis</keyword>
<keyword evidence="11 14" id="KW-0408">Iron</keyword>
<dbReference type="SFLD" id="SFLDS00029">
    <property type="entry name" value="Radical_SAM"/>
    <property type="match status" value="1"/>
</dbReference>
<dbReference type="UniPathway" id="UPA00078">
    <property type="reaction ID" value="UER00162"/>
</dbReference>
<feature type="binding site" evidence="14 15">
    <location>
        <position position="76"/>
    </location>
    <ligand>
        <name>[4Fe-4S] cluster</name>
        <dbReference type="ChEBI" id="CHEBI:49883"/>
        <note>4Fe-4S-S-AdoMet</note>
    </ligand>
</feature>
<reference evidence="17 18" key="1">
    <citation type="submission" date="2017-05" db="EMBL/GenBank/DDBJ databases">
        <title>The complete genome sequence of Deinococcus ficus isolated from the rhizosphere of the Ficus religiosa L. in Taiwan.</title>
        <authorList>
            <person name="Wu K.-M."/>
            <person name="Liao T.-L."/>
            <person name="Liu Y.-M."/>
            <person name="Young C.-C."/>
            <person name="Tsai S.-F."/>
        </authorList>
    </citation>
    <scope>NUCLEOTIDE SEQUENCE [LARGE SCALE GENOMIC DNA]</scope>
    <source>
        <strain evidence="17 18">CC-FR2-10</strain>
    </source>
</reference>
<dbReference type="GO" id="GO:0051537">
    <property type="term" value="F:2 iron, 2 sulfur cluster binding"/>
    <property type="evidence" value="ECO:0007669"/>
    <property type="project" value="UniProtKB-KW"/>
</dbReference>
<dbReference type="CDD" id="cd01335">
    <property type="entry name" value="Radical_SAM"/>
    <property type="match status" value="1"/>
</dbReference>
<dbReference type="EC" id="2.8.1.6" evidence="4 14"/>
<feature type="binding site" evidence="14 15">
    <location>
        <position position="73"/>
    </location>
    <ligand>
        <name>[4Fe-4S] cluster</name>
        <dbReference type="ChEBI" id="CHEBI:49883"/>
        <note>4Fe-4S-S-AdoMet</note>
    </ligand>
</feature>
<dbReference type="RefSeq" id="WP_081425781.1">
    <property type="nucleotide sequence ID" value="NZ_CP021081.1"/>
</dbReference>
<accession>A0A221SV30</accession>
<dbReference type="AlphaFoldDB" id="A0A221SV30"/>
<dbReference type="InterPro" id="IPR002684">
    <property type="entry name" value="Biotin_synth/BioAB"/>
</dbReference>
<dbReference type="EMBL" id="CP021081">
    <property type="protein sequence ID" value="ASN80498.1"/>
    <property type="molecule type" value="Genomic_DNA"/>
</dbReference>
<dbReference type="KEGG" id="dfc:DFI_05310"/>
<keyword evidence="12 14" id="KW-0411">Iron-sulfur</keyword>
<dbReference type="InterPro" id="IPR013785">
    <property type="entry name" value="Aldolase_TIM"/>
</dbReference>
<dbReference type="InterPro" id="IPR024177">
    <property type="entry name" value="Biotin_synthase"/>
</dbReference>
<evidence type="ECO:0000256" key="10">
    <source>
        <dbReference type="ARBA" id="ARBA00022756"/>
    </source>
</evidence>
<dbReference type="Pfam" id="PF04055">
    <property type="entry name" value="Radical_SAM"/>
    <property type="match status" value="1"/>
</dbReference>
<feature type="binding site" evidence="14 15">
    <location>
        <position position="113"/>
    </location>
    <ligand>
        <name>[2Fe-2S] cluster</name>
        <dbReference type="ChEBI" id="CHEBI:190135"/>
    </ligand>
</feature>
<proteinExistence type="inferred from homology"/>
<dbReference type="Gene3D" id="3.20.20.70">
    <property type="entry name" value="Aldolase class I"/>
    <property type="match status" value="1"/>
</dbReference>
<keyword evidence="5 14" id="KW-0004">4Fe-4S</keyword>
<gene>
    <name evidence="14" type="primary">bioB</name>
    <name evidence="17" type="ORF">DFI_05310</name>
</gene>
<dbReference type="GO" id="GO:0009102">
    <property type="term" value="P:biotin biosynthetic process"/>
    <property type="evidence" value="ECO:0007669"/>
    <property type="project" value="UniProtKB-UniRule"/>
</dbReference>
<comment type="catalytic activity">
    <reaction evidence="13 14">
        <text>(4R,5S)-dethiobiotin + (sulfur carrier)-SH + 2 reduced [2Fe-2S]-[ferredoxin] + 2 S-adenosyl-L-methionine = (sulfur carrier)-H + biotin + 2 5'-deoxyadenosine + 2 L-methionine + 2 oxidized [2Fe-2S]-[ferredoxin]</text>
        <dbReference type="Rhea" id="RHEA:22060"/>
        <dbReference type="Rhea" id="RHEA-COMP:10000"/>
        <dbReference type="Rhea" id="RHEA-COMP:10001"/>
        <dbReference type="Rhea" id="RHEA-COMP:14737"/>
        <dbReference type="Rhea" id="RHEA-COMP:14739"/>
        <dbReference type="ChEBI" id="CHEBI:17319"/>
        <dbReference type="ChEBI" id="CHEBI:29917"/>
        <dbReference type="ChEBI" id="CHEBI:33737"/>
        <dbReference type="ChEBI" id="CHEBI:33738"/>
        <dbReference type="ChEBI" id="CHEBI:57586"/>
        <dbReference type="ChEBI" id="CHEBI:57844"/>
        <dbReference type="ChEBI" id="CHEBI:59789"/>
        <dbReference type="ChEBI" id="CHEBI:64428"/>
        <dbReference type="ChEBI" id="CHEBI:149473"/>
        <dbReference type="EC" id="2.8.1.6"/>
    </reaction>
</comment>
<dbReference type="SMART" id="SM00876">
    <property type="entry name" value="BATS"/>
    <property type="match status" value="1"/>
</dbReference>
<comment type="pathway">
    <text evidence="1 14">Cofactor biosynthesis; biotin biosynthesis; biotin from 7,8-diaminononanoate: step 2/2.</text>
</comment>
<dbReference type="FunFam" id="3.20.20.70:FF:000026">
    <property type="entry name" value="Biotin synthase"/>
    <property type="match status" value="1"/>
</dbReference>
<evidence type="ECO:0000256" key="3">
    <source>
        <dbReference type="ARBA" id="ARBA00011738"/>
    </source>
</evidence>
<dbReference type="GO" id="GO:0005506">
    <property type="term" value="F:iron ion binding"/>
    <property type="evidence" value="ECO:0007669"/>
    <property type="project" value="UniProtKB-UniRule"/>
</dbReference>
<dbReference type="PANTHER" id="PTHR22976:SF2">
    <property type="entry name" value="BIOTIN SYNTHASE, MITOCHONDRIAL"/>
    <property type="match status" value="1"/>
</dbReference>
<keyword evidence="6 14" id="KW-0808">Transferase</keyword>
<feature type="binding site" evidence="14 15">
    <location>
        <position position="145"/>
    </location>
    <ligand>
        <name>[2Fe-2S] cluster</name>
        <dbReference type="ChEBI" id="CHEBI:190135"/>
    </ligand>
</feature>
<evidence type="ECO:0000256" key="7">
    <source>
        <dbReference type="ARBA" id="ARBA00022691"/>
    </source>
</evidence>
<comment type="cofactor">
    <cofactor evidence="14 15">
        <name>[4Fe-4S] cluster</name>
        <dbReference type="ChEBI" id="CHEBI:49883"/>
    </cofactor>
    <text evidence="14 15">Binds 1 [4Fe-4S] cluster. The cluster is coordinated with 3 cysteines and an exchangeable S-adenosyl-L-methionine.</text>
</comment>
<comment type="subunit">
    <text evidence="3 14">Homodimer.</text>
</comment>
<dbReference type="Proteomes" id="UP000259030">
    <property type="component" value="Chromosome"/>
</dbReference>
<dbReference type="PROSITE" id="PS51918">
    <property type="entry name" value="RADICAL_SAM"/>
    <property type="match status" value="1"/>
</dbReference>
<comment type="cofactor">
    <cofactor evidence="14">
        <name>[2Fe-2S] cluster</name>
        <dbReference type="ChEBI" id="CHEBI:190135"/>
    </cofactor>
    <text evidence="14">Binds 1 [2Fe-2S] cluster. The cluster is coordinated with 3 cysteines and 1 arginine.</text>
</comment>
<feature type="domain" description="Radical SAM core" evidence="16">
    <location>
        <begin position="54"/>
        <end position="284"/>
    </location>
</feature>
<dbReference type="SFLD" id="SFLDG01060">
    <property type="entry name" value="BATS_domain_containing"/>
    <property type="match status" value="1"/>
</dbReference>
<name>A0A221SV30_9DEIO</name>
<organism evidence="17 18">
    <name type="scientific">Deinococcus ficus</name>
    <dbReference type="NCBI Taxonomy" id="317577"/>
    <lineage>
        <taxon>Bacteria</taxon>
        <taxon>Thermotogati</taxon>
        <taxon>Deinococcota</taxon>
        <taxon>Deinococci</taxon>
        <taxon>Deinococcales</taxon>
        <taxon>Deinococcaceae</taxon>
        <taxon>Deinococcus</taxon>
    </lineage>
</organism>
<dbReference type="STRING" id="317577.GCA_000419625_00087"/>
<protein>
    <recommendedName>
        <fullName evidence="4 14">Biotin synthase</fullName>
        <ecNumber evidence="4 14">2.8.1.6</ecNumber>
    </recommendedName>
</protein>
<comment type="cofactor">
    <cofactor evidence="15">
        <name>[2Fe-2S] cluster</name>
        <dbReference type="ChEBI" id="CHEBI:190135"/>
    </cofactor>
    <text evidence="15">Binds 1 [2Fe-2S] cluster. The cluster is coordinated with 3 cysteines and 1 arginine.</text>
</comment>
<evidence type="ECO:0000313" key="17">
    <source>
        <dbReference type="EMBL" id="ASN80498.1"/>
    </source>
</evidence>
<comment type="function">
    <text evidence="14">Catalyzes the conversion of dethiobiotin (DTB) to biotin by the insertion of a sulfur atom into dethiobiotin via a radical-based mechanism.</text>
</comment>
<keyword evidence="9 14" id="KW-0479">Metal-binding</keyword>
<feature type="binding site" evidence="14 15">
    <location>
        <position position="282"/>
    </location>
    <ligand>
        <name>[2Fe-2S] cluster</name>
        <dbReference type="ChEBI" id="CHEBI:190135"/>
    </ligand>
</feature>
<dbReference type="SUPFAM" id="SSF102114">
    <property type="entry name" value="Radical SAM enzymes"/>
    <property type="match status" value="1"/>
</dbReference>
<sequence length="360" mass="38553">MTSSLLDLDALTARVLRGDPLTPAEGLAVLNVPDTDTLKLVDAAWRVRRETFGDTVKVNVLLNAKSGLCAEDCTYCSQAKGADTGIPRYRVRTPEEMLADARRAEAAGAQRYCIVLSGRGGTWGEVRQVAEATRQIKANTGLEVCACMGLLLGEDGQRKAQALREAGVDAYNHNLNTHEDHYADICSTHTYANRVETLTHAAAAGMSTCSGVIVGLGETPEQIVDLALTLRARRADSIPVNFLMPIAGAALDGAQTTAHFTPWWCLRVLALFRLTNPRAELRASAGRELHLRSLQPLALLIANSIFLGNYLTEEGQAAQADWTMLADLGLRPATGAAAQAVPDRAPPAGGDIRLTLDCVQ</sequence>
<evidence type="ECO:0000256" key="13">
    <source>
        <dbReference type="ARBA" id="ARBA00051157"/>
    </source>
</evidence>
<dbReference type="InterPro" id="IPR010722">
    <property type="entry name" value="BATS_dom"/>
</dbReference>
<dbReference type="InterPro" id="IPR007197">
    <property type="entry name" value="rSAM"/>
</dbReference>
<evidence type="ECO:0000256" key="11">
    <source>
        <dbReference type="ARBA" id="ARBA00023004"/>
    </source>
</evidence>
<evidence type="ECO:0000256" key="6">
    <source>
        <dbReference type="ARBA" id="ARBA00022679"/>
    </source>
</evidence>
<dbReference type="InterPro" id="IPR058240">
    <property type="entry name" value="rSAM_sf"/>
</dbReference>
<feature type="binding site" evidence="14 15">
    <location>
        <position position="209"/>
    </location>
    <ligand>
        <name>[2Fe-2S] cluster</name>
        <dbReference type="ChEBI" id="CHEBI:190135"/>
    </ligand>
</feature>
<dbReference type="NCBIfam" id="TIGR00433">
    <property type="entry name" value="bioB"/>
    <property type="match status" value="1"/>
</dbReference>
<evidence type="ECO:0000256" key="15">
    <source>
        <dbReference type="PIRSR" id="PIRSR001619-1"/>
    </source>
</evidence>
<keyword evidence="18" id="KW-1185">Reference proteome</keyword>
<evidence type="ECO:0000256" key="12">
    <source>
        <dbReference type="ARBA" id="ARBA00023014"/>
    </source>
</evidence>
<dbReference type="GO" id="GO:0004076">
    <property type="term" value="F:biotin synthase activity"/>
    <property type="evidence" value="ECO:0007669"/>
    <property type="project" value="UniProtKB-UniRule"/>
</dbReference>
<evidence type="ECO:0000259" key="16">
    <source>
        <dbReference type="PROSITE" id="PS51918"/>
    </source>
</evidence>
<comment type="similarity">
    <text evidence="2 14">Belongs to the radical SAM superfamily. Biotin synthase family.</text>
</comment>